<sequence>MLPAIFLQLAYLFIFIWSVAMTVQDFQSSSKNWLTVLMHISVAVVSLNFLLLSTGISL</sequence>
<evidence type="ECO:0008006" key="4">
    <source>
        <dbReference type="Google" id="ProtNLM"/>
    </source>
</evidence>
<evidence type="ECO:0000256" key="1">
    <source>
        <dbReference type="SAM" id="Phobius"/>
    </source>
</evidence>
<protein>
    <recommendedName>
        <fullName evidence="4">DUF1146 domain-containing protein</fullName>
    </recommendedName>
</protein>
<comment type="caution">
    <text evidence="2">The sequence shown here is derived from an EMBL/GenBank/DDBJ whole genome shotgun (WGS) entry which is preliminary data.</text>
</comment>
<gene>
    <name evidence="2" type="ORF">H9650_03125</name>
</gene>
<keyword evidence="3" id="KW-1185">Reference proteome</keyword>
<keyword evidence="1" id="KW-1133">Transmembrane helix</keyword>
<feature type="transmembrane region" description="Helical" evidence="1">
    <location>
        <begin position="32"/>
        <end position="52"/>
    </location>
</feature>
<keyword evidence="1" id="KW-0472">Membrane</keyword>
<reference evidence="2 3" key="1">
    <citation type="submission" date="2020-08" db="EMBL/GenBank/DDBJ databases">
        <title>A Genomic Blueprint of the Chicken Gut Microbiome.</title>
        <authorList>
            <person name="Gilroy R."/>
            <person name="Ravi A."/>
            <person name="Getino M."/>
            <person name="Pursley I."/>
            <person name="Horton D.L."/>
            <person name="Alikhan N.-F."/>
            <person name="Baker D."/>
            <person name="Gharbi K."/>
            <person name="Hall N."/>
            <person name="Watson M."/>
            <person name="Adriaenssens E.M."/>
            <person name="Foster-Nyarko E."/>
            <person name="Jarju S."/>
            <person name="Secka A."/>
            <person name="Antonio M."/>
            <person name="Oren A."/>
            <person name="Chaudhuri R."/>
            <person name="La Ragione R.M."/>
            <person name="Hildebrand F."/>
            <person name="Pallen M.J."/>
        </authorList>
    </citation>
    <scope>NUCLEOTIDE SEQUENCE [LARGE SCALE GENOMIC DNA]</scope>
    <source>
        <strain evidence="2 3">Sa2BUA9</strain>
    </source>
</reference>
<proteinExistence type="predicted"/>
<keyword evidence="1" id="KW-0812">Transmembrane</keyword>
<evidence type="ECO:0000313" key="2">
    <source>
        <dbReference type="EMBL" id="MBD7943098.1"/>
    </source>
</evidence>
<name>A0ABR8R5N0_9BACI</name>
<accession>A0ABR8R5N0</accession>
<dbReference type="EMBL" id="JACSQO010000001">
    <property type="protein sequence ID" value="MBD7943098.1"/>
    <property type="molecule type" value="Genomic_DNA"/>
</dbReference>
<evidence type="ECO:0000313" key="3">
    <source>
        <dbReference type="Proteomes" id="UP000640786"/>
    </source>
</evidence>
<dbReference type="RefSeq" id="WP_154311326.1">
    <property type="nucleotide sequence ID" value="NZ_JACSQO010000001.1"/>
</dbReference>
<dbReference type="Proteomes" id="UP000640786">
    <property type="component" value="Unassembled WGS sequence"/>
</dbReference>
<organism evidence="2 3">
    <name type="scientific">Psychrobacillus faecigallinarum</name>
    <dbReference type="NCBI Taxonomy" id="2762235"/>
    <lineage>
        <taxon>Bacteria</taxon>
        <taxon>Bacillati</taxon>
        <taxon>Bacillota</taxon>
        <taxon>Bacilli</taxon>
        <taxon>Bacillales</taxon>
        <taxon>Bacillaceae</taxon>
        <taxon>Psychrobacillus</taxon>
    </lineage>
</organism>